<dbReference type="RefSeq" id="XP_060458992.1">
    <property type="nucleotide sequence ID" value="XM_060602616.1"/>
</dbReference>
<feature type="chain" id="PRO_5041319125" description="Peptidase M48 domain-containing protein" evidence="1">
    <location>
        <begin position="19"/>
        <end position="365"/>
    </location>
</feature>
<gene>
    <name evidence="2" type="ORF">CcaverHIS019_0601860</name>
</gene>
<feature type="signal peptide" evidence="1">
    <location>
        <begin position="1"/>
        <end position="18"/>
    </location>
</feature>
<name>A0AA48L885_9TREE</name>
<evidence type="ECO:0000313" key="2">
    <source>
        <dbReference type="EMBL" id="BEI93727.1"/>
    </source>
</evidence>
<keyword evidence="3" id="KW-1185">Reference proteome</keyword>
<dbReference type="GeneID" id="85497597"/>
<reference evidence="2" key="1">
    <citation type="journal article" date="2023" name="BMC Genomics">
        <title>Chromosome-level genome assemblies of Cutaneotrichosporon spp. (Trichosporonales, Basidiomycota) reveal imbalanced evolution between nucleotide sequences and chromosome synteny.</title>
        <authorList>
            <person name="Kobayashi Y."/>
            <person name="Kayamori A."/>
            <person name="Aoki K."/>
            <person name="Shiwa Y."/>
            <person name="Matsutani M."/>
            <person name="Fujita N."/>
            <person name="Sugita T."/>
            <person name="Iwasaki W."/>
            <person name="Tanaka N."/>
            <person name="Takashima M."/>
        </authorList>
    </citation>
    <scope>NUCLEOTIDE SEQUENCE</scope>
    <source>
        <strain evidence="2">HIS019</strain>
    </source>
</reference>
<evidence type="ECO:0008006" key="4">
    <source>
        <dbReference type="Google" id="ProtNLM"/>
    </source>
</evidence>
<sequence length="365" mass="37903">MRLLPAVSLFVGITSVAAAPARCNKPPKASTTAAGSSVITSVVPLGTAVPSGPQSTVTIPIGVVPSSARPSASTAAIPSLSAAGSGSSLEVNIALATSNIPSSSVAAPNASASANVDTTPGSVKVSGTGPLFDTAQSIVERSKALANMSEADIFAAIGQPTLAGDAQYHPLLREALANTTRLSVMHAQQVRDIISWKVPISATPASDASRYIGGEVIFLLSMIQDFSETVITHELAHAVFDHQGFLNSTEEAVKVANLDESYGDVGSMINEGFATIWANHALVYMDPSNVDRYDAAEWEKRTQKTTAEALDWILDGDDGTAKAWQESLAVSKVTVDKKGQIIAVADGVIFPKLGELYSLDQARGV</sequence>
<dbReference type="AlphaFoldDB" id="A0AA48L885"/>
<evidence type="ECO:0000313" key="3">
    <source>
        <dbReference type="Proteomes" id="UP001233271"/>
    </source>
</evidence>
<evidence type="ECO:0000256" key="1">
    <source>
        <dbReference type="SAM" id="SignalP"/>
    </source>
</evidence>
<organism evidence="2 3">
    <name type="scientific">Cutaneotrichosporon cavernicola</name>
    <dbReference type="NCBI Taxonomy" id="279322"/>
    <lineage>
        <taxon>Eukaryota</taxon>
        <taxon>Fungi</taxon>
        <taxon>Dikarya</taxon>
        <taxon>Basidiomycota</taxon>
        <taxon>Agaricomycotina</taxon>
        <taxon>Tremellomycetes</taxon>
        <taxon>Trichosporonales</taxon>
        <taxon>Trichosporonaceae</taxon>
        <taxon>Cutaneotrichosporon</taxon>
    </lineage>
</organism>
<keyword evidence="1" id="KW-0732">Signal</keyword>
<dbReference type="KEGG" id="ccac:CcaHIS019_0601860"/>
<accession>A0AA48L885</accession>
<proteinExistence type="predicted"/>
<dbReference type="EMBL" id="AP028217">
    <property type="protein sequence ID" value="BEI93727.1"/>
    <property type="molecule type" value="Genomic_DNA"/>
</dbReference>
<protein>
    <recommendedName>
        <fullName evidence="4">Peptidase M48 domain-containing protein</fullName>
    </recommendedName>
</protein>
<dbReference type="Proteomes" id="UP001233271">
    <property type="component" value="Chromosome 6"/>
</dbReference>